<reference evidence="2" key="1">
    <citation type="submission" date="2014-09" db="EMBL/GenBank/DDBJ databases">
        <authorList>
            <person name="Magalhaes I.L.F."/>
            <person name="Oliveira U."/>
            <person name="Santos F.R."/>
            <person name="Vidigal T.H.D.A."/>
            <person name="Brescovit A.D."/>
            <person name="Santos A.J."/>
        </authorList>
    </citation>
    <scope>NUCLEOTIDE SEQUENCE</scope>
    <source>
        <tissue evidence="2">Shoot tissue taken approximately 20 cm above the soil surface</tissue>
    </source>
</reference>
<protein>
    <submittedName>
        <fullName evidence="2">Uncharacterized protein</fullName>
    </submittedName>
</protein>
<dbReference type="AlphaFoldDB" id="A0A0A8YQ77"/>
<name>A0A0A8YQ77_ARUDO</name>
<dbReference type="EMBL" id="GBRH01270855">
    <property type="protein sequence ID" value="JAD27040.1"/>
    <property type="molecule type" value="Transcribed_RNA"/>
</dbReference>
<reference evidence="2" key="2">
    <citation type="journal article" date="2015" name="Data Brief">
        <title>Shoot transcriptome of the giant reed, Arundo donax.</title>
        <authorList>
            <person name="Barrero R.A."/>
            <person name="Guerrero F.D."/>
            <person name="Moolhuijzen P."/>
            <person name="Goolsby J.A."/>
            <person name="Tidwell J."/>
            <person name="Bellgard S.E."/>
            <person name="Bellgard M.I."/>
        </authorList>
    </citation>
    <scope>NUCLEOTIDE SEQUENCE</scope>
    <source>
        <tissue evidence="2">Shoot tissue taken approximately 20 cm above the soil surface</tissue>
    </source>
</reference>
<evidence type="ECO:0000256" key="1">
    <source>
        <dbReference type="SAM" id="MobiDB-lite"/>
    </source>
</evidence>
<evidence type="ECO:0000313" key="2">
    <source>
        <dbReference type="EMBL" id="JAD27040.1"/>
    </source>
</evidence>
<feature type="compositionally biased region" description="Polar residues" evidence="1">
    <location>
        <begin position="30"/>
        <end position="44"/>
    </location>
</feature>
<sequence>MKTVSCGELGRQRRRLRLRPWRWMVARSGVGQQNKSRTPASGTSACRPCPLRRRPRLQGPATGTRRGLAE</sequence>
<organism evidence="2">
    <name type="scientific">Arundo donax</name>
    <name type="common">Giant reed</name>
    <name type="synonym">Donax arundinaceus</name>
    <dbReference type="NCBI Taxonomy" id="35708"/>
    <lineage>
        <taxon>Eukaryota</taxon>
        <taxon>Viridiplantae</taxon>
        <taxon>Streptophyta</taxon>
        <taxon>Embryophyta</taxon>
        <taxon>Tracheophyta</taxon>
        <taxon>Spermatophyta</taxon>
        <taxon>Magnoliopsida</taxon>
        <taxon>Liliopsida</taxon>
        <taxon>Poales</taxon>
        <taxon>Poaceae</taxon>
        <taxon>PACMAD clade</taxon>
        <taxon>Arundinoideae</taxon>
        <taxon>Arundineae</taxon>
        <taxon>Arundo</taxon>
    </lineage>
</organism>
<accession>A0A0A8YQ77</accession>
<proteinExistence type="predicted"/>
<feature type="region of interest" description="Disordered" evidence="1">
    <location>
        <begin position="27"/>
        <end position="70"/>
    </location>
</feature>